<keyword evidence="4" id="KW-1185">Reference proteome</keyword>
<feature type="coiled-coil region" evidence="1">
    <location>
        <begin position="169"/>
        <end position="196"/>
    </location>
</feature>
<feature type="region of interest" description="Disordered" evidence="2">
    <location>
        <begin position="1"/>
        <end position="139"/>
    </location>
</feature>
<feature type="region of interest" description="Disordered" evidence="2">
    <location>
        <begin position="276"/>
        <end position="464"/>
    </location>
</feature>
<feature type="compositionally biased region" description="Low complexity" evidence="2">
    <location>
        <begin position="346"/>
        <end position="356"/>
    </location>
</feature>
<feature type="compositionally biased region" description="Basic and acidic residues" evidence="2">
    <location>
        <begin position="435"/>
        <end position="446"/>
    </location>
</feature>
<feature type="region of interest" description="Disordered" evidence="2">
    <location>
        <begin position="611"/>
        <end position="673"/>
    </location>
</feature>
<accession>A0ABR1YYI8</accession>
<feature type="compositionally biased region" description="Polar residues" evidence="2">
    <location>
        <begin position="656"/>
        <end position="667"/>
    </location>
</feature>
<evidence type="ECO:0000313" key="3">
    <source>
        <dbReference type="EMBL" id="KAK8243770.1"/>
    </source>
</evidence>
<organism evidence="3 4">
    <name type="scientific">Phyllosticta capitalensis</name>
    <dbReference type="NCBI Taxonomy" id="121624"/>
    <lineage>
        <taxon>Eukaryota</taxon>
        <taxon>Fungi</taxon>
        <taxon>Dikarya</taxon>
        <taxon>Ascomycota</taxon>
        <taxon>Pezizomycotina</taxon>
        <taxon>Dothideomycetes</taxon>
        <taxon>Dothideomycetes incertae sedis</taxon>
        <taxon>Botryosphaeriales</taxon>
        <taxon>Phyllostictaceae</taxon>
        <taxon>Phyllosticta</taxon>
    </lineage>
</organism>
<sequence length="779" mass="83887">MEVCCERPDKVAQSILDPHTPAHNSHPPMPDASRHQTTSSQAMMDVDSAPRGPANSEKDDYPNQHQYPSPASAPAQPPAPSSTAPSSAHHSPVPQSVQFSKKIYPPTNTRPSSPALRDYSISAGATPTTAPGALPRTNGHLPPTPNMQEVHFDALQRLQVQVSHQQGGLQSQRRSVDMLEAKVDTQQRNFDALTQDVIKLAEQMSRIENLLFATRQEVHSRPTAPVPAASHSVSHLDDGVLEAFATSLDHVSAKVNEVDGLKMQLEILKRRIRILEPQGREPGHGPNHATTSLPSASAVPSNYGSRDILPIQHHPHPTQPRPTVGYHGSPALDTSAKEPHPESRLAPQASSQAQSQPFPPHAALPTQHIHQSGSVSQTSQHSSGWVPVNQGAKRQLPNGVEDSPDTRPASTGSPKRPKLAPLEPRLGPESNGSFDRMDVDGNEQRHAAAVSSHETAFHPVSTPSSFVPFGQMVDSTVEAWHADPRSTMSATRDVPRRGRGGRGRGRKSLPADSRAVGTPEWDKPPMDWTGSQFVREDYYGVEGTPSGPKMPRGSNLIRRGSGGAGPLAMRPIELARPSTATSELDPYAHTKKTRTKPFRNAQGILIRKDGLPDMRSHSSAANLRKVHARKEQERISELGKESNSPTSGPDGMSTPFPMSSNGSNTPEAEQATEQDRHNAIMRQMFPNGISDQDAQHNYHDKFFPSRSVGQAAGPKIKHEAHSPSMPIKEAPERAVEGSTTNGDTQSGSTQVNGATTNGSPENAAIAPQQKEPVAVAQAA</sequence>
<keyword evidence="1" id="KW-0175">Coiled coil</keyword>
<feature type="compositionally biased region" description="Basic and acidic residues" evidence="2">
    <location>
        <begin position="1"/>
        <end position="10"/>
    </location>
</feature>
<comment type="caution">
    <text evidence="3">The sequence shown here is derived from an EMBL/GenBank/DDBJ whole genome shotgun (WGS) entry which is preliminary data.</text>
</comment>
<proteinExistence type="predicted"/>
<evidence type="ECO:0000256" key="2">
    <source>
        <dbReference type="SAM" id="MobiDB-lite"/>
    </source>
</evidence>
<feature type="compositionally biased region" description="Basic and acidic residues" evidence="2">
    <location>
        <begin position="629"/>
        <end position="640"/>
    </location>
</feature>
<reference evidence="3 4" key="1">
    <citation type="submission" date="2024-04" db="EMBL/GenBank/DDBJ databases">
        <title>Phyllosticta paracitricarpa is synonymous to the EU quarantine fungus P. citricarpa based on phylogenomic analyses.</title>
        <authorList>
            <consortium name="Lawrence Berkeley National Laboratory"/>
            <person name="Van Ingen-Buijs V.A."/>
            <person name="Van Westerhoven A.C."/>
            <person name="Haridas S."/>
            <person name="Skiadas P."/>
            <person name="Martin F."/>
            <person name="Groenewald J.Z."/>
            <person name="Crous P.W."/>
            <person name="Seidl M.F."/>
        </authorList>
    </citation>
    <scope>NUCLEOTIDE SEQUENCE [LARGE SCALE GENOMIC DNA]</scope>
    <source>
        <strain evidence="3 4">CBS 123374</strain>
    </source>
</reference>
<gene>
    <name evidence="3" type="ORF">HDK90DRAFT_133414</name>
</gene>
<protein>
    <submittedName>
        <fullName evidence="3">Uncharacterized protein</fullName>
    </submittedName>
</protein>
<name>A0ABR1YYI8_9PEZI</name>
<feature type="region of interest" description="Disordered" evidence="2">
    <location>
        <begin position="704"/>
        <end position="779"/>
    </location>
</feature>
<feature type="region of interest" description="Disordered" evidence="2">
    <location>
        <begin position="482"/>
        <end position="528"/>
    </location>
</feature>
<feature type="compositionally biased region" description="Low complexity" evidence="2">
    <location>
        <begin position="370"/>
        <end position="384"/>
    </location>
</feature>
<feature type="compositionally biased region" description="Polar residues" evidence="2">
    <location>
        <begin position="288"/>
        <end position="304"/>
    </location>
</feature>
<feature type="compositionally biased region" description="Low complexity" evidence="2">
    <location>
        <begin position="81"/>
        <end position="97"/>
    </location>
</feature>
<feature type="compositionally biased region" description="Basic residues" evidence="2">
    <location>
        <begin position="497"/>
        <end position="507"/>
    </location>
</feature>
<evidence type="ECO:0000256" key="1">
    <source>
        <dbReference type="SAM" id="Coils"/>
    </source>
</evidence>
<dbReference type="Proteomes" id="UP001492380">
    <property type="component" value="Unassembled WGS sequence"/>
</dbReference>
<evidence type="ECO:0000313" key="4">
    <source>
        <dbReference type="Proteomes" id="UP001492380"/>
    </source>
</evidence>
<feature type="compositionally biased region" description="Low complexity" evidence="2">
    <location>
        <begin position="123"/>
        <end position="133"/>
    </location>
</feature>
<dbReference type="EMBL" id="JBBWRZ010000002">
    <property type="protein sequence ID" value="KAK8243770.1"/>
    <property type="molecule type" value="Genomic_DNA"/>
</dbReference>
<feature type="compositionally biased region" description="Polar residues" evidence="2">
    <location>
        <begin position="737"/>
        <end position="760"/>
    </location>
</feature>